<dbReference type="InterPro" id="IPR041614">
    <property type="entry name" value="DprA_WH"/>
</dbReference>
<comment type="similarity">
    <text evidence="1">Belongs to the DprA/Smf family.</text>
</comment>
<gene>
    <name evidence="4" type="primary">dprA</name>
    <name evidence="4" type="ORF">CO026_01470</name>
</gene>
<proteinExistence type="inferred from homology"/>
<feature type="domain" description="Smf/DprA SLOG" evidence="2">
    <location>
        <begin position="10"/>
        <end position="217"/>
    </location>
</feature>
<protein>
    <submittedName>
        <fullName evidence="4">DNA-protecting protein DprA</fullName>
    </submittedName>
</protein>
<dbReference type="PANTHER" id="PTHR43022:SF1">
    <property type="entry name" value="PROTEIN SMF"/>
    <property type="match status" value="1"/>
</dbReference>
<dbReference type="PANTHER" id="PTHR43022">
    <property type="entry name" value="PROTEIN SMF"/>
    <property type="match status" value="1"/>
</dbReference>
<sequence length="291" mass="31523">MNSFEIRLLEPTEFPPLLAEIPQPPKELWAVGTLPTSDLKLLAVVGSRKYTTYGKQVIEKIIGDLAGYPIGIISGLALGIDGLAHEAALSAGLYTLAVPGSGLNEHVLYPASHRRLGRQIVENGGGLLSELPPTTPAALWTFPQRNRIMAGMSHATLLIEAGEKSGTLITARMAIDYNRELLVVPGSIFSKNSLGTHQFLKLGATPVTTAEDILYALGIDHEATQKTKSFVSPADLSTEENQIIKLLFEPTDRDTLIRSLNLPSHLTNTLLMQMEIKGLIASDSNIYHNII</sequence>
<evidence type="ECO:0000259" key="3">
    <source>
        <dbReference type="Pfam" id="PF17782"/>
    </source>
</evidence>
<dbReference type="EMBL" id="PFRD01000056">
    <property type="protein sequence ID" value="PJC56235.1"/>
    <property type="molecule type" value="Genomic_DNA"/>
</dbReference>
<dbReference type="SUPFAM" id="SSF102405">
    <property type="entry name" value="MCP/YpsA-like"/>
    <property type="match status" value="1"/>
</dbReference>
<dbReference type="Gene3D" id="3.40.50.450">
    <property type="match status" value="1"/>
</dbReference>
<dbReference type="NCBIfam" id="TIGR00732">
    <property type="entry name" value="dprA"/>
    <property type="match status" value="1"/>
</dbReference>
<dbReference type="Pfam" id="PF17782">
    <property type="entry name" value="WHD_DprA"/>
    <property type="match status" value="1"/>
</dbReference>
<comment type="caution">
    <text evidence="4">The sequence shown here is derived from an EMBL/GenBank/DDBJ whole genome shotgun (WGS) entry which is preliminary data.</text>
</comment>
<dbReference type="InterPro" id="IPR057666">
    <property type="entry name" value="DrpA_SLOG"/>
</dbReference>
<evidence type="ECO:0000259" key="2">
    <source>
        <dbReference type="Pfam" id="PF02481"/>
    </source>
</evidence>
<dbReference type="Gene3D" id="1.10.10.10">
    <property type="entry name" value="Winged helix-like DNA-binding domain superfamily/Winged helix DNA-binding domain"/>
    <property type="match status" value="1"/>
</dbReference>
<dbReference type="AlphaFoldDB" id="A0A2M8FF67"/>
<dbReference type="InterPro" id="IPR003488">
    <property type="entry name" value="DprA"/>
</dbReference>
<evidence type="ECO:0000313" key="4">
    <source>
        <dbReference type="EMBL" id="PJC56235.1"/>
    </source>
</evidence>
<reference evidence="5" key="1">
    <citation type="submission" date="2017-09" db="EMBL/GenBank/DDBJ databases">
        <title>Depth-based differentiation of microbial function through sediment-hosted aquifers and enrichment of novel symbionts in the deep terrestrial subsurface.</title>
        <authorList>
            <person name="Probst A.J."/>
            <person name="Ladd B."/>
            <person name="Jarett J.K."/>
            <person name="Geller-Mcgrath D.E."/>
            <person name="Sieber C.M.K."/>
            <person name="Emerson J.B."/>
            <person name="Anantharaman K."/>
            <person name="Thomas B.C."/>
            <person name="Malmstrom R."/>
            <person name="Stieglmeier M."/>
            <person name="Klingl A."/>
            <person name="Woyke T."/>
            <person name="Ryan C.M."/>
            <person name="Banfield J.F."/>
        </authorList>
    </citation>
    <scope>NUCLEOTIDE SEQUENCE [LARGE SCALE GENOMIC DNA]</scope>
</reference>
<name>A0A2M8FF67_9BACT</name>
<dbReference type="InterPro" id="IPR036388">
    <property type="entry name" value="WH-like_DNA-bd_sf"/>
</dbReference>
<feature type="domain" description="DprA winged helix" evidence="3">
    <location>
        <begin position="232"/>
        <end position="282"/>
    </location>
</feature>
<dbReference type="GO" id="GO:0009294">
    <property type="term" value="P:DNA-mediated transformation"/>
    <property type="evidence" value="ECO:0007669"/>
    <property type="project" value="InterPro"/>
</dbReference>
<dbReference type="Pfam" id="PF02481">
    <property type="entry name" value="DNA_processg_A"/>
    <property type="match status" value="1"/>
</dbReference>
<organism evidence="4 5">
    <name type="scientific">Candidatus Kaiserbacteria bacterium CG_4_9_14_0_2_um_filter_41_32</name>
    <dbReference type="NCBI Taxonomy" id="1974601"/>
    <lineage>
        <taxon>Bacteria</taxon>
        <taxon>Candidatus Kaiseribacteriota</taxon>
    </lineage>
</organism>
<evidence type="ECO:0000256" key="1">
    <source>
        <dbReference type="ARBA" id="ARBA00006525"/>
    </source>
</evidence>
<dbReference type="Proteomes" id="UP000230391">
    <property type="component" value="Unassembled WGS sequence"/>
</dbReference>
<accession>A0A2M8FF67</accession>
<evidence type="ECO:0000313" key="5">
    <source>
        <dbReference type="Proteomes" id="UP000230391"/>
    </source>
</evidence>